<feature type="signal peptide" evidence="1">
    <location>
        <begin position="1"/>
        <end position="25"/>
    </location>
</feature>
<protein>
    <recommendedName>
        <fullName evidence="4">DUF3558 domain-containing protein</fullName>
    </recommendedName>
</protein>
<dbReference type="Proteomes" id="UP000481360">
    <property type="component" value="Unassembled WGS sequence"/>
</dbReference>
<organism evidence="2 3">
    <name type="scientific">Lentzea alba</name>
    <dbReference type="NCBI Taxonomy" id="2714351"/>
    <lineage>
        <taxon>Bacteria</taxon>
        <taxon>Bacillati</taxon>
        <taxon>Actinomycetota</taxon>
        <taxon>Actinomycetes</taxon>
        <taxon>Pseudonocardiales</taxon>
        <taxon>Pseudonocardiaceae</taxon>
        <taxon>Lentzea</taxon>
    </lineage>
</organism>
<dbReference type="EMBL" id="JAAMPJ010000005">
    <property type="protein sequence ID" value="NGY61065.1"/>
    <property type="molecule type" value="Genomic_DNA"/>
</dbReference>
<reference evidence="2 3" key="1">
    <citation type="submission" date="2020-03" db="EMBL/GenBank/DDBJ databases">
        <title>Isolation and identification of active actinomycetes.</title>
        <authorList>
            <person name="Sun X."/>
        </authorList>
    </citation>
    <scope>NUCLEOTIDE SEQUENCE [LARGE SCALE GENOMIC DNA]</scope>
    <source>
        <strain evidence="2 3">NEAU-D13</strain>
    </source>
</reference>
<proteinExistence type="predicted"/>
<dbReference type="PROSITE" id="PS51257">
    <property type="entry name" value="PROKAR_LIPOPROTEIN"/>
    <property type="match status" value="1"/>
</dbReference>
<keyword evidence="3" id="KW-1185">Reference proteome</keyword>
<evidence type="ECO:0000256" key="1">
    <source>
        <dbReference type="SAM" id="SignalP"/>
    </source>
</evidence>
<name>A0A7C9RQQ8_9PSEU</name>
<evidence type="ECO:0000313" key="3">
    <source>
        <dbReference type="Proteomes" id="UP000481360"/>
    </source>
</evidence>
<comment type="caution">
    <text evidence="2">The sequence shown here is derived from an EMBL/GenBank/DDBJ whole genome shotgun (WGS) entry which is preliminary data.</text>
</comment>
<accession>A0A7C9RQQ8</accession>
<evidence type="ECO:0000313" key="2">
    <source>
        <dbReference type="EMBL" id="NGY61065.1"/>
    </source>
</evidence>
<keyword evidence="1" id="KW-0732">Signal</keyword>
<gene>
    <name evidence="2" type="ORF">G7043_19215</name>
</gene>
<evidence type="ECO:0008006" key="4">
    <source>
        <dbReference type="Google" id="ProtNLM"/>
    </source>
</evidence>
<sequence>MVRSSALFVSTAMLLAACSTPRPVAAPVITPPAPAIGAQADCAELIAMEDSRCLGWTAPEPHGFFDVRRINDDEAGVGKELQWGPYYWCAALNDNVVEDALGSTDVARVVTDKFYCQIVVRGHKASGIYNKLSVYLSPYEPGNPAFDWFVEPNELGEVTEYKGRKVTRNDKLSYSSSDRIQYTVEIPGHGSVWNLELQRSQSNPRLEFTSDLADAERRTRVVVDALMAYDQT</sequence>
<dbReference type="RefSeq" id="WP_166047236.1">
    <property type="nucleotide sequence ID" value="NZ_JAAMPJ010000005.1"/>
</dbReference>
<dbReference type="AlphaFoldDB" id="A0A7C9RQQ8"/>
<feature type="chain" id="PRO_5028860174" description="DUF3558 domain-containing protein" evidence="1">
    <location>
        <begin position="26"/>
        <end position="232"/>
    </location>
</feature>